<dbReference type="BioCyc" id="LINT1193029:G11R4-3059-MONOMER"/>
<accession>M6ZNU5</accession>
<evidence type="ECO:0000313" key="1">
    <source>
        <dbReference type="EMBL" id="EMP07756.1"/>
    </source>
</evidence>
<evidence type="ECO:0000313" key="2">
    <source>
        <dbReference type="Proteomes" id="UP000012117"/>
    </source>
</evidence>
<dbReference type="AlphaFoldDB" id="M6ZNU5"/>
<proteinExistence type="predicted"/>
<gene>
    <name evidence="1" type="ORF">LEP1GSC124_0840</name>
</gene>
<dbReference type="EMBL" id="AKWN02000197">
    <property type="protein sequence ID" value="EMP07756.1"/>
    <property type="molecule type" value="Genomic_DNA"/>
</dbReference>
<protein>
    <submittedName>
        <fullName evidence="1">Uncharacterized protein</fullName>
    </submittedName>
</protein>
<sequence length="46" mass="5463">MTIILLVLSDCLKDKIRFDSDHLFKCLIFKTGLITIEKKRMNDYDN</sequence>
<name>M6ZNU5_LEPIR</name>
<organism evidence="1 2">
    <name type="scientific">Leptospira interrogans serovar Pyrogenes str. 200701872</name>
    <dbReference type="NCBI Taxonomy" id="1193029"/>
    <lineage>
        <taxon>Bacteria</taxon>
        <taxon>Pseudomonadati</taxon>
        <taxon>Spirochaetota</taxon>
        <taxon>Spirochaetia</taxon>
        <taxon>Leptospirales</taxon>
        <taxon>Leptospiraceae</taxon>
        <taxon>Leptospira</taxon>
    </lineage>
</organism>
<dbReference type="Proteomes" id="UP000012117">
    <property type="component" value="Unassembled WGS sequence"/>
</dbReference>
<comment type="caution">
    <text evidence="1">The sequence shown here is derived from an EMBL/GenBank/DDBJ whole genome shotgun (WGS) entry which is preliminary data.</text>
</comment>
<reference evidence="1 2" key="1">
    <citation type="submission" date="2013-01" db="EMBL/GenBank/DDBJ databases">
        <authorList>
            <person name="Harkins D.M."/>
            <person name="Durkin A.S."/>
            <person name="Brinkac L.M."/>
            <person name="Haft D.H."/>
            <person name="Selengut J.D."/>
            <person name="Sanka R."/>
            <person name="DePew J."/>
            <person name="Purushe J."/>
            <person name="Picardeau M."/>
            <person name="Werts C."/>
            <person name="Goarant C."/>
            <person name="Vinetz J.M."/>
            <person name="Sutton G.G."/>
            <person name="Nierman W.C."/>
            <person name="Fouts D.E."/>
        </authorList>
    </citation>
    <scope>NUCLEOTIDE SEQUENCE [LARGE SCALE GENOMIC DNA]</scope>
    <source>
        <strain evidence="1 2">200701872</strain>
    </source>
</reference>